<dbReference type="InterPro" id="IPR000944">
    <property type="entry name" value="Tscrpt_reg_Rrf2"/>
</dbReference>
<proteinExistence type="predicted"/>
<sequence length="146" mass="15641">MRLNIQTDYALRLMMHLAVKRDGLVSAAETANLFGVSKSHLMKVASALVRAGYVESVRGRSGGLRLSPEGFAVSVGDVVRLMEGDLDVVECFQKGGGECLISPACKLRGALHRALEAFLTVLDQYTVDDLTANNAKLFSLLDGEAA</sequence>
<dbReference type="PANTHER" id="PTHR33221">
    <property type="entry name" value="WINGED HELIX-TURN-HELIX TRANSCRIPTIONAL REGULATOR, RRF2 FAMILY"/>
    <property type="match status" value="1"/>
</dbReference>
<accession>A0ABU7LVT5</accession>
<reference evidence="2 3" key="1">
    <citation type="submission" date="2024-01" db="EMBL/GenBank/DDBJ databases">
        <title>Hyphobacterium bacterium isolated from marine sediment.</title>
        <authorList>
            <person name="Zhao S."/>
        </authorList>
    </citation>
    <scope>NUCLEOTIDE SEQUENCE [LARGE SCALE GENOMIC DNA]</scope>
    <source>
        <strain evidence="2 3">Y60-23</strain>
    </source>
</reference>
<dbReference type="PROSITE" id="PS51197">
    <property type="entry name" value="HTH_RRF2_2"/>
    <property type="match status" value="1"/>
</dbReference>
<keyword evidence="3" id="KW-1185">Reference proteome</keyword>
<keyword evidence="1" id="KW-0238">DNA-binding</keyword>
<dbReference type="Gene3D" id="1.10.10.10">
    <property type="entry name" value="Winged helix-like DNA-binding domain superfamily/Winged helix DNA-binding domain"/>
    <property type="match status" value="1"/>
</dbReference>
<evidence type="ECO:0000313" key="2">
    <source>
        <dbReference type="EMBL" id="MEE2565662.1"/>
    </source>
</evidence>
<dbReference type="InterPro" id="IPR036388">
    <property type="entry name" value="WH-like_DNA-bd_sf"/>
</dbReference>
<dbReference type="EMBL" id="JAZDRO010000001">
    <property type="protein sequence ID" value="MEE2565662.1"/>
    <property type="molecule type" value="Genomic_DNA"/>
</dbReference>
<dbReference type="InterPro" id="IPR036390">
    <property type="entry name" value="WH_DNA-bd_sf"/>
</dbReference>
<dbReference type="PANTHER" id="PTHR33221:SF4">
    <property type="entry name" value="HTH-TYPE TRANSCRIPTIONAL REPRESSOR NSRR"/>
    <property type="match status" value="1"/>
</dbReference>
<dbReference type="RefSeq" id="WP_330195194.1">
    <property type="nucleotide sequence ID" value="NZ_JAZDRO010000001.1"/>
</dbReference>
<dbReference type="Proteomes" id="UP001310692">
    <property type="component" value="Unassembled WGS sequence"/>
</dbReference>
<dbReference type="SUPFAM" id="SSF46785">
    <property type="entry name" value="Winged helix' DNA-binding domain"/>
    <property type="match status" value="1"/>
</dbReference>
<name>A0ABU7LVT5_9PROT</name>
<evidence type="ECO:0000313" key="3">
    <source>
        <dbReference type="Proteomes" id="UP001310692"/>
    </source>
</evidence>
<evidence type="ECO:0000256" key="1">
    <source>
        <dbReference type="ARBA" id="ARBA00023125"/>
    </source>
</evidence>
<comment type="caution">
    <text evidence="2">The sequence shown here is derived from an EMBL/GenBank/DDBJ whole genome shotgun (WGS) entry which is preliminary data.</text>
</comment>
<protein>
    <submittedName>
        <fullName evidence="2">Rrf2 family transcriptional regulator</fullName>
    </submittedName>
</protein>
<gene>
    <name evidence="2" type="ORF">V0U35_03140</name>
</gene>
<dbReference type="NCBIfam" id="TIGR00738">
    <property type="entry name" value="rrf2_super"/>
    <property type="match status" value="1"/>
</dbReference>
<dbReference type="Pfam" id="PF02082">
    <property type="entry name" value="Rrf2"/>
    <property type="match status" value="1"/>
</dbReference>
<organism evidence="2 3">
    <name type="scientific">Hyphobacterium marinum</name>
    <dbReference type="NCBI Taxonomy" id="3116574"/>
    <lineage>
        <taxon>Bacteria</taxon>
        <taxon>Pseudomonadati</taxon>
        <taxon>Pseudomonadota</taxon>
        <taxon>Alphaproteobacteria</taxon>
        <taxon>Maricaulales</taxon>
        <taxon>Maricaulaceae</taxon>
        <taxon>Hyphobacterium</taxon>
    </lineage>
</organism>